<dbReference type="InterPro" id="IPR036249">
    <property type="entry name" value="Thioredoxin-like_sf"/>
</dbReference>
<dbReference type="RefSeq" id="WP_322465583.1">
    <property type="nucleotide sequence ID" value="NZ_JAXOJX010000015.1"/>
</dbReference>
<dbReference type="PANTHER" id="PTHR30041:SF8">
    <property type="entry name" value="PROTEIN YFFB"/>
    <property type="match status" value="1"/>
</dbReference>
<evidence type="ECO:0000313" key="3">
    <source>
        <dbReference type="EMBL" id="MDZ5457218.1"/>
    </source>
</evidence>
<comment type="similarity">
    <text evidence="1 2">Belongs to the ArsC family.</text>
</comment>
<dbReference type="SUPFAM" id="SSF52833">
    <property type="entry name" value="Thioredoxin-like"/>
    <property type="match status" value="1"/>
</dbReference>
<comment type="caution">
    <text evidence="3">The sequence shown here is derived from an EMBL/GenBank/DDBJ whole genome shotgun (WGS) entry which is preliminary data.</text>
</comment>
<organism evidence="3 4">
    <name type="scientific">Azohydromonas lata</name>
    <dbReference type="NCBI Taxonomy" id="45677"/>
    <lineage>
        <taxon>Bacteria</taxon>
        <taxon>Pseudomonadati</taxon>
        <taxon>Pseudomonadota</taxon>
        <taxon>Betaproteobacteria</taxon>
        <taxon>Burkholderiales</taxon>
        <taxon>Sphaerotilaceae</taxon>
        <taxon>Azohydromonas</taxon>
    </lineage>
</organism>
<proteinExistence type="inferred from homology"/>
<dbReference type="Pfam" id="PF03960">
    <property type="entry name" value="ArsC"/>
    <property type="match status" value="1"/>
</dbReference>
<dbReference type="NCBIfam" id="TIGR01617">
    <property type="entry name" value="arsC_related"/>
    <property type="match status" value="1"/>
</dbReference>
<dbReference type="Proteomes" id="UP001293718">
    <property type="component" value="Unassembled WGS sequence"/>
</dbReference>
<reference evidence="3 4" key="1">
    <citation type="submission" date="2023-11" db="EMBL/GenBank/DDBJ databases">
        <title>Draft genome of Azohydromonas lata strain H1 (DSM1123), a polyhydroxyalkanoate producer.</title>
        <authorList>
            <person name="Traversa D."/>
            <person name="D'Addabbo P."/>
            <person name="Pazzani C."/>
            <person name="Manzari C."/>
            <person name="Chiara M."/>
            <person name="Scrascia M."/>
        </authorList>
    </citation>
    <scope>NUCLEOTIDE SEQUENCE [LARGE SCALE GENOMIC DNA]</scope>
    <source>
        <strain evidence="3 4">H1</strain>
    </source>
</reference>
<dbReference type="PANTHER" id="PTHR30041">
    <property type="entry name" value="ARSENATE REDUCTASE"/>
    <property type="match status" value="1"/>
</dbReference>
<gene>
    <name evidence="3" type="ORF">SM757_11620</name>
</gene>
<accession>A0ABU5IH11</accession>
<evidence type="ECO:0000256" key="1">
    <source>
        <dbReference type="ARBA" id="ARBA00007198"/>
    </source>
</evidence>
<evidence type="ECO:0000313" key="4">
    <source>
        <dbReference type="Proteomes" id="UP001293718"/>
    </source>
</evidence>
<evidence type="ECO:0000256" key="2">
    <source>
        <dbReference type="PROSITE-ProRule" id="PRU01282"/>
    </source>
</evidence>
<dbReference type="EMBL" id="JAXOJX010000015">
    <property type="protein sequence ID" value="MDZ5457218.1"/>
    <property type="molecule type" value="Genomic_DNA"/>
</dbReference>
<dbReference type="Gene3D" id="3.40.30.10">
    <property type="entry name" value="Glutaredoxin"/>
    <property type="match status" value="1"/>
</dbReference>
<keyword evidence="4" id="KW-1185">Reference proteome</keyword>
<sequence length="118" mass="13095">MIRLHGIANCDTVKRARAWLTAQDRPHEFVDFKKKPPAEGDLRRWSQALGGVDVLVNRRGTTWRQLDEAQRESAGSADGALALLQSKTSLIKRPVVEWEDGAVTAGFDEAGWQQRLGG</sequence>
<dbReference type="InterPro" id="IPR006504">
    <property type="entry name" value="Tscrpt_reg_Spx/MgsR"/>
</dbReference>
<protein>
    <submittedName>
        <fullName evidence="3">Spx/MgsR family RNA polymerase-binding regulatory protein</fullName>
    </submittedName>
</protein>
<name>A0ABU5IH11_9BURK</name>
<dbReference type="PROSITE" id="PS51353">
    <property type="entry name" value="ARSC"/>
    <property type="match status" value="1"/>
</dbReference>
<dbReference type="InterPro" id="IPR006660">
    <property type="entry name" value="Arsenate_reductase-like"/>
</dbReference>